<comment type="caution">
    <text evidence="3">The sequence shown here is derived from an EMBL/GenBank/DDBJ whole genome shotgun (WGS) entry which is preliminary data.</text>
</comment>
<protein>
    <submittedName>
        <fullName evidence="3">NAD-dependent epimerase</fullName>
    </submittedName>
</protein>
<name>A0A4S4NTE1_9BACT</name>
<dbReference type="CDD" id="cd05253">
    <property type="entry name" value="UDP_GE_SDE_e"/>
    <property type="match status" value="1"/>
</dbReference>
<evidence type="ECO:0000259" key="2">
    <source>
        <dbReference type="Pfam" id="PF01370"/>
    </source>
</evidence>
<dbReference type="Pfam" id="PF01370">
    <property type="entry name" value="Epimerase"/>
    <property type="match status" value="1"/>
</dbReference>
<reference evidence="3 4" key="1">
    <citation type="submission" date="2019-04" db="EMBL/GenBank/DDBJ databases">
        <title>Lewinella litorea sp. nov., isolated from a marine sand.</title>
        <authorList>
            <person name="Yoon J.-H."/>
        </authorList>
    </citation>
    <scope>NUCLEOTIDE SEQUENCE [LARGE SCALE GENOMIC DNA]</scope>
    <source>
        <strain evidence="3 4">HSMS-39</strain>
    </source>
</reference>
<evidence type="ECO:0000256" key="1">
    <source>
        <dbReference type="ARBA" id="ARBA00023027"/>
    </source>
</evidence>
<dbReference type="OrthoDB" id="9801785at2"/>
<dbReference type="EMBL" id="SRSF01000004">
    <property type="protein sequence ID" value="THH39510.1"/>
    <property type="molecule type" value="Genomic_DNA"/>
</dbReference>
<organism evidence="3 4">
    <name type="scientific">Neolewinella litorea</name>
    <dbReference type="NCBI Taxonomy" id="2562452"/>
    <lineage>
        <taxon>Bacteria</taxon>
        <taxon>Pseudomonadati</taxon>
        <taxon>Bacteroidota</taxon>
        <taxon>Saprospiria</taxon>
        <taxon>Saprospirales</taxon>
        <taxon>Lewinellaceae</taxon>
        <taxon>Neolewinella</taxon>
    </lineage>
</organism>
<feature type="domain" description="NAD-dependent epimerase/dehydratase" evidence="2">
    <location>
        <begin position="2"/>
        <end position="254"/>
    </location>
</feature>
<dbReference type="AlphaFoldDB" id="A0A4S4NTE1"/>
<evidence type="ECO:0000313" key="4">
    <source>
        <dbReference type="Proteomes" id="UP000308528"/>
    </source>
</evidence>
<accession>A0A4S4NTE1</accession>
<gene>
    <name evidence="3" type="ORF">E4021_12230</name>
</gene>
<dbReference type="PANTHER" id="PTHR43574">
    <property type="entry name" value="EPIMERASE-RELATED"/>
    <property type="match status" value="1"/>
</dbReference>
<dbReference type="RefSeq" id="WP_136459644.1">
    <property type="nucleotide sequence ID" value="NZ_SRSF01000004.1"/>
</dbReference>
<keyword evidence="1" id="KW-0520">NAD</keyword>
<dbReference type="InterPro" id="IPR036291">
    <property type="entry name" value="NAD(P)-bd_dom_sf"/>
</dbReference>
<dbReference type="Proteomes" id="UP000308528">
    <property type="component" value="Unassembled WGS sequence"/>
</dbReference>
<dbReference type="PRINTS" id="PR01713">
    <property type="entry name" value="NUCEPIMERASE"/>
</dbReference>
<dbReference type="SUPFAM" id="SSF51735">
    <property type="entry name" value="NAD(P)-binding Rossmann-fold domains"/>
    <property type="match status" value="1"/>
</dbReference>
<dbReference type="InterPro" id="IPR001509">
    <property type="entry name" value="Epimerase_deHydtase"/>
</dbReference>
<dbReference type="Gene3D" id="3.40.50.720">
    <property type="entry name" value="NAD(P)-binding Rossmann-like Domain"/>
    <property type="match status" value="1"/>
</dbReference>
<sequence>MILVTGSAGFIGFHLAERLVRDGEQVIGLDVINDYYDVGLKCGRLAESGVARKDITYGELAQSTKHPNYRFIQLNLTDKDKLHALFAAEKFGTVVNLAAQAGVRYSLENPLAYIDSNIVGFTNVLEACRYHGVKHLVYASSSSVYGLNEKMPLSVHDNVDHPISFYAATKKSNELMAHTYSHLFGLATTGLRFFTVYGPWGRPDMAFFLFTEAILKRKPIQVFNHGKTVRDFTYIDDIVEGIVRVMHNPSTGNPKWSGNHPDPSTAPGPYQLYNIGSNNPIKLVDFIAAIEEELQLPAEKQFMEIQAGDVPATSADISSLVADLGYTPETSIKEGVGKFVAWYRKFYKQ</sequence>
<proteinExistence type="predicted"/>
<keyword evidence="4" id="KW-1185">Reference proteome</keyword>
<evidence type="ECO:0000313" key="3">
    <source>
        <dbReference type="EMBL" id="THH39510.1"/>
    </source>
</evidence>